<feature type="non-terminal residue" evidence="2">
    <location>
        <position position="232"/>
    </location>
</feature>
<sequence length="232" mass="25373">MRLSGYLFIAASAFLTVSTVCAVPVTLAEVKPKPAAPLAPMNTKDQHPVEAKYITPPSSPKDSTKIVASRPDNIAKGVNSRVTITYWTKEQFHDFEISNRDAEVPRVTIRNTPCSDAQKNQLEPKIRAFVLAAAAAGHLRLVGTPTWTFSEGCQAQWLPVMNRYEVKVVNGADATGERKKCETGQCTGAIYLESGHGDLADTIQSTAFYDNINTADLDRLAQRHDQLTSTHT</sequence>
<organism evidence="2 3">
    <name type="scientific">Gymnopus androsaceus JB14</name>
    <dbReference type="NCBI Taxonomy" id="1447944"/>
    <lineage>
        <taxon>Eukaryota</taxon>
        <taxon>Fungi</taxon>
        <taxon>Dikarya</taxon>
        <taxon>Basidiomycota</taxon>
        <taxon>Agaricomycotina</taxon>
        <taxon>Agaricomycetes</taxon>
        <taxon>Agaricomycetidae</taxon>
        <taxon>Agaricales</taxon>
        <taxon>Marasmiineae</taxon>
        <taxon>Omphalotaceae</taxon>
        <taxon>Gymnopus</taxon>
    </lineage>
</organism>
<feature type="signal peptide" evidence="1">
    <location>
        <begin position="1"/>
        <end position="22"/>
    </location>
</feature>
<reference evidence="2" key="1">
    <citation type="journal article" date="2019" name="Environ. Microbiol.">
        <title>Fungal ecological strategies reflected in gene transcription - a case study of two litter decomposers.</title>
        <authorList>
            <person name="Barbi F."/>
            <person name="Kohler A."/>
            <person name="Barry K."/>
            <person name="Baskaran P."/>
            <person name="Daum C."/>
            <person name="Fauchery L."/>
            <person name="Ihrmark K."/>
            <person name="Kuo A."/>
            <person name="LaButti K."/>
            <person name="Lipzen A."/>
            <person name="Morin E."/>
            <person name="Grigoriev I.V."/>
            <person name="Henrissat B."/>
            <person name="Lindahl B."/>
            <person name="Martin F."/>
        </authorList>
    </citation>
    <scope>NUCLEOTIDE SEQUENCE</scope>
    <source>
        <strain evidence="2">JB14</strain>
    </source>
</reference>
<proteinExistence type="predicted"/>
<feature type="chain" id="PRO_5025471022" evidence="1">
    <location>
        <begin position="23"/>
        <end position="232"/>
    </location>
</feature>
<keyword evidence="3" id="KW-1185">Reference proteome</keyword>
<accession>A0A6A4H2U8</accession>
<protein>
    <submittedName>
        <fullName evidence="2">Uncharacterized protein</fullName>
    </submittedName>
</protein>
<name>A0A6A4H2U8_9AGAR</name>
<dbReference type="EMBL" id="ML769593">
    <property type="protein sequence ID" value="KAE9392529.1"/>
    <property type="molecule type" value="Genomic_DNA"/>
</dbReference>
<evidence type="ECO:0000256" key="1">
    <source>
        <dbReference type="SAM" id="SignalP"/>
    </source>
</evidence>
<gene>
    <name evidence="2" type="ORF">BT96DRAFT_924645</name>
</gene>
<evidence type="ECO:0000313" key="3">
    <source>
        <dbReference type="Proteomes" id="UP000799118"/>
    </source>
</evidence>
<dbReference type="AlphaFoldDB" id="A0A6A4H2U8"/>
<dbReference type="Proteomes" id="UP000799118">
    <property type="component" value="Unassembled WGS sequence"/>
</dbReference>
<evidence type="ECO:0000313" key="2">
    <source>
        <dbReference type="EMBL" id="KAE9392529.1"/>
    </source>
</evidence>
<keyword evidence="1" id="KW-0732">Signal</keyword>